<reference evidence="8 9" key="1">
    <citation type="submission" date="2023-03" db="EMBL/GenBank/DDBJ databases">
        <title>Fodinicurvata sp. CAU 1616 isolated from sea sendiment.</title>
        <authorList>
            <person name="Kim W."/>
        </authorList>
    </citation>
    <scope>NUCLEOTIDE SEQUENCE [LARGE SCALE GENOMIC DNA]</scope>
    <source>
        <strain evidence="8 9">CAU 1616</strain>
    </source>
</reference>
<evidence type="ECO:0000256" key="5">
    <source>
        <dbReference type="PROSITE-ProRule" id="PRU01091"/>
    </source>
</evidence>
<dbReference type="InterPro" id="IPR016032">
    <property type="entry name" value="Sig_transdc_resp-reg_C-effctor"/>
</dbReference>
<dbReference type="Proteomes" id="UP001215503">
    <property type="component" value="Unassembled WGS sequence"/>
</dbReference>
<evidence type="ECO:0000313" key="9">
    <source>
        <dbReference type="Proteomes" id="UP001215503"/>
    </source>
</evidence>
<dbReference type="RefSeq" id="WP_275821304.1">
    <property type="nucleotide sequence ID" value="NZ_JARHUD010000003.1"/>
</dbReference>
<gene>
    <name evidence="8" type="ORF">P2G67_06710</name>
</gene>
<dbReference type="SMART" id="SM00862">
    <property type="entry name" value="Trans_reg_C"/>
    <property type="match status" value="1"/>
</dbReference>
<dbReference type="SUPFAM" id="SSF52172">
    <property type="entry name" value="CheY-like"/>
    <property type="match status" value="1"/>
</dbReference>
<proteinExistence type="predicted"/>
<comment type="caution">
    <text evidence="4">Lacks conserved residue(s) required for the propagation of feature annotation.</text>
</comment>
<keyword evidence="3 5" id="KW-0238">DNA-binding</keyword>
<evidence type="ECO:0000256" key="1">
    <source>
        <dbReference type="ARBA" id="ARBA00022553"/>
    </source>
</evidence>
<dbReference type="PROSITE" id="PS50110">
    <property type="entry name" value="RESPONSE_REGULATORY"/>
    <property type="match status" value="1"/>
</dbReference>
<dbReference type="CDD" id="cd00383">
    <property type="entry name" value="trans_reg_C"/>
    <property type="match status" value="1"/>
</dbReference>
<keyword evidence="1" id="KW-0597">Phosphoprotein</keyword>
<evidence type="ECO:0000256" key="3">
    <source>
        <dbReference type="ARBA" id="ARBA00023125"/>
    </source>
</evidence>
<dbReference type="SUPFAM" id="SSF46894">
    <property type="entry name" value="C-terminal effector domain of the bipartite response regulators"/>
    <property type="match status" value="1"/>
</dbReference>
<dbReference type="InterPro" id="IPR001789">
    <property type="entry name" value="Sig_transdc_resp-reg_receiver"/>
</dbReference>
<dbReference type="InterPro" id="IPR001867">
    <property type="entry name" value="OmpR/PhoB-type_DNA-bd"/>
</dbReference>
<keyword evidence="9" id="KW-1185">Reference proteome</keyword>
<evidence type="ECO:0000256" key="4">
    <source>
        <dbReference type="PROSITE-ProRule" id="PRU00169"/>
    </source>
</evidence>
<dbReference type="InterPro" id="IPR039420">
    <property type="entry name" value="WalR-like"/>
</dbReference>
<evidence type="ECO:0000259" key="7">
    <source>
        <dbReference type="PROSITE" id="PS51755"/>
    </source>
</evidence>
<comment type="caution">
    <text evidence="8">The sequence shown here is derived from an EMBL/GenBank/DDBJ whole genome shotgun (WGS) entry which is preliminary data.</text>
</comment>
<accession>A0ABT5YN27</accession>
<dbReference type="EMBL" id="JARHUD010000003">
    <property type="protein sequence ID" value="MDF2095664.1"/>
    <property type="molecule type" value="Genomic_DNA"/>
</dbReference>
<sequence length="229" mass="25647">MATQIPRQLLLVDEDAALRGLLGEQLGTHDGFQITEAARVAEALALLEARSFDALLLSTGLGGNDQADVCRQLRRQGFKAPILLLVRRGESPAPHLEAGANDYVEKPFKLSQLLARLRAQLRAYDNSENAELVIGRFLFRPTDKLLQHRESGEQMRLTEKESQILRYLYRAGERAVSRETLLGEVWGYNAAVTTHTLETHIYRLRQKMEENPSAATLLLTEGGGYRLIP</sequence>
<dbReference type="InterPro" id="IPR011006">
    <property type="entry name" value="CheY-like_superfamily"/>
</dbReference>
<dbReference type="PANTHER" id="PTHR48111:SF40">
    <property type="entry name" value="PHOSPHATE REGULON TRANSCRIPTIONAL REGULATORY PROTEIN PHOB"/>
    <property type="match status" value="1"/>
</dbReference>
<name>A0ABT5YN27_9PROT</name>
<keyword evidence="2" id="KW-0902">Two-component regulatory system</keyword>
<evidence type="ECO:0000256" key="2">
    <source>
        <dbReference type="ARBA" id="ARBA00023012"/>
    </source>
</evidence>
<dbReference type="PROSITE" id="PS51755">
    <property type="entry name" value="OMPR_PHOB"/>
    <property type="match status" value="1"/>
</dbReference>
<feature type="domain" description="OmpR/PhoB-type" evidence="7">
    <location>
        <begin position="129"/>
        <end position="229"/>
    </location>
</feature>
<feature type="domain" description="Response regulatory" evidence="6">
    <location>
        <begin position="8"/>
        <end position="121"/>
    </location>
</feature>
<protein>
    <submittedName>
        <fullName evidence="8">Response regulator transcription factor</fullName>
    </submittedName>
</protein>
<dbReference type="InterPro" id="IPR036388">
    <property type="entry name" value="WH-like_DNA-bd_sf"/>
</dbReference>
<dbReference type="SMART" id="SM00448">
    <property type="entry name" value="REC"/>
    <property type="match status" value="1"/>
</dbReference>
<evidence type="ECO:0000313" key="8">
    <source>
        <dbReference type="EMBL" id="MDF2095664.1"/>
    </source>
</evidence>
<dbReference type="Gene3D" id="3.40.50.2300">
    <property type="match status" value="1"/>
</dbReference>
<feature type="DNA-binding region" description="OmpR/PhoB-type" evidence="5">
    <location>
        <begin position="129"/>
        <end position="229"/>
    </location>
</feature>
<dbReference type="PANTHER" id="PTHR48111">
    <property type="entry name" value="REGULATOR OF RPOS"/>
    <property type="match status" value="1"/>
</dbReference>
<dbReference type="Pfam" id="PF00072">
    <property type="entry name" value="Response_reg"/>
    <property type="match status" value="1"/>
</dbReference>
<dbReference type="Pfam" id="PF00486">
    <property type="entry name" value="Trans_reg_C"/>
    <property type="match status" value="1"/>
</dbReference>
<evidence type="ECO:0000259" key="6">
    <source>
        <dbReference type="PROSITE" id="PS50110"/>
    </source>
</evidence>
<organism evidence="8 9">
    <name type="scientific">Aquibaculum arenosum</name>
    <dbReference type="NCBI Taxonomy" id="3032591"/>
    <lineage>
        <taxon>Bacteria</taxon>
        <taxon>Pseudomonadati</taxon>
        <taxon>Pseudomonadota</taxon>
        <taxon>Alphaproteobacteria</taxon>
        <taxon>Rhodospirillales</taxon>
        <taxon>Rhodovibrionaceae</taxon>
        <taxon>Aquibaculum</taxon>
    </lineage>
</organism>
<dbReference type="Gene3D" id="1.10.10.10">
    <property type="entry name" value="Winged helix-like DNA-binding domain superfamily/Winged helix DNA-binding domain"/>
    <property type="match status" value="1"/>
</dbReference>